<keyword evidence="5" id="KW-0131">Cell cycle</keyword>
<dbReference type="PANTHER" id="PTHR10265">
    <property type="entry name" value="CYCLIN-DEPENDENT KINASE INHIBITOR 1"/>
    <property type="match status" value="1"/>
</dbReference>
<proteinExistence type="evidence at transcript level"/>
<keyword evidence="4" id="KW-0539">Nucleus</keyword>
<comment type="similarity">
    <text evidence="2">Belongs to the CDI family.</text>
</comment>
<evidence type="ECO:0000256" key="4">
    <source>
        <dbReference type="ARBA" id="ARBA00023242"/>
    </source>
</evidence>
<keyword evidence="3" id="KW-0649">Protein kinase inhibitor</keyword>
<reference evidence="8" key="1">
    <citation type="submission" date="2013-09" db="EMBL/GenBank/DDBJ databases">
        <authorList>
            <person name="Qin T."/>
            <person name="Hou L."/>
            <person name="Luan H."/>
            <person name="Ba H."/>
            <person name="Yang L."/>
            <person name="Li Z."/>
        </authorList>
    </citation>
    <scope>NUCLEOTIDE SEQUENCE</scope>
</reference>
<dbReference type="AlphaFoldDB" id="V5REK8"/>
<dbReference type="Pfam" id="PF02234">
    <property type="entry name" value="CDI"/>
    <property type="match status" value="1"/>
</dbReference>
<dbReference type="EMBL" id="KF604919">
    <property type="protein sequence ID" value="AHB33634.1"/>
    <property type="molecule type" value="mRNA"/>
</dbReference>
<feature type="domain" description="Cyclin-dependent kinase inhibitor" evidence="7">
    <location>
        <begin position="30"/>
        <end position="78"/>
    </location>
</feature>
<evidence type="ECO:0000313" key="8">
    <source>
        <dbReference type="EMBL" id="AHB33634.1"/>
    </source>
</evidence>
<sequence>MEVARRDLGATNMLRQFVPPRSEARRVSRCLFGPTSHIDSVSFAKNEIKKQRIMDMKRWNFDFENETPLPGKLEWEKISVSEDIRKRPLVEIQQNEEPSPKELRLEAQNSQISVEAVVSLPKSISTSKKTKISDYFHATKRNHPQKKTEPQSGSSPMTECVGI</sequence>
<dbReference type="Gene3D" id="4.10.365.10">
    <property type="entry name" value="p27"/>
    <property type="match status" value="1"/>
</dbReference>
<comment type="subcellular location">
    <subcellularLocation>
        <location evidence="1">Nucleus</location>
    </subcellularLocation>
</comment>
<evidence type="ECO:0000256" key="3">
    <source>
        <dbReference type="ARBA" id="ARBA00023013"/>
    </source>
</evidence>
<dbReference type="InterPro" id="IPR003175">
    <property type="entry name" value="CDI_dom"/>
</dbReference>
<name>V5REK8_9CRUS</name>
<organism evidence="8">
    <name type="scientific">Artemia sinica</name>
    <dbReference type="NCBI Taxonomy" id="112780"/>
    <lineage>
        <taxon>Eukaryota</taxon>
        <taxon>Metazoa</taxon>
        <taxon>Ecdysozoa</taxon>
        <taxon>Arthropoda</taxon>
        <taxon>Crustacea</taxon>
        <taxon>Branchiopoda</taxon>
        <taxon>Anostraca</taxon>
        <taxon>Artemiidae</taxon>
        <taxon>Artemia</taxon>
    </lineage>
</organism>
<evidence type="ECO:0000256" key="6">
    <source>
        <dbReference type="SAM" id="MobiDB-lite"/>
    </source>
</evidence>
<evidence type="ECO:0000256" key="2">
    <source>
        <dbReference type="ARBA" id="ARBA00006726"/>
    </source>
</evidence>
<dbReference type="PANTHER" id="PTHR10265:SF45">
    <property type="entry name" value="DACAPO"/>
    <property type="match status" value="1"/>
</dbReference>
<accession>V5REK8</accession>
<evidence type="ECO:0000259" key="7">
    <source>
        <dbReference type="Pfam" id="PF02234"/>
    </source>
</evidence>
<dbReference type="InterPro" id="IPR044898">
    <property type="entry name" value="CDI_dom_sf"/>
</dbReference>
<feature type="region of interest" description="Disordered" evidence="6">
    <location>
        <begin position="135"/>
        <end position="163"/>
    </location>
</feature>
<dbReference type="GO" id="GO:0005634">
    <property type="term" value="C:nucleus"/>
    <property type="evidence" value="ECO:0007669"/>
    <property type="project" value="UniProtKB-SubCell"/>
</dbReference>
<protein>
    <submittedName>
        <fullName evidence="8">Cyclin-dependent kinase inhibitor 1c</fullName>
    </submittedName>
</protein>
<evidence type="ECO:0000256" key="5">
    <source>
        <dbReference type="ARBA" id="ARBA00023306"/>
    </source>
</evidence>
<dbReference type="GO" id="GO:0051726">
    <property type="term" value="P:regulation of cell cycle"/>
    <property type="evidence" value="ECO:0007669"/>
    <property type="project" value="InterPro"/>
</dbReference>
<dbReference type="GO" id="GO:0004861">
    <property type="term" value="F:cyclin-dependent protein serine/threonine kinase inhibitor activity"/>
    <property type="evidence" value="ECO:0007669"/>
    <property type="project" value="InterPro"/>
</dbReference>
<evidence type="ECO:0000256" key="1">
    <source>
        <dbReference type="ARBA" id="ARBA00004123"/>
    </source>
</evidence>